<accession>A0A383C7C5</accession>
<reference evidence="2" key="1">
    <citation type="submission" date="2018-05" db="EMBL/GenBank/DDBJ databases">
        <authorList>
            <person name="Lanie J.A."/>
            <person name="Ng W.-L."/>
            <person name="Kazmierczak K.M."/>
            <person name="Andrzejewski T.M."/>
            <person name="Davidsen T.M."/>
            <person name="Wayne K.J."/>
            <person name="Tettelin H."/>
            <person name="Glass J.I."/>
            <person name="Rusch D."/>
            <person name="Podicherti R."/>
            <person name="Tsui H.-C.T."/>
            <person name="Winkler M.E."/>
        </authorList>
    </citation>
    <scope>NUCLEOTIDE SEQUENCE</scope>
</reference>
<dbReference type="Pfam" id="PF01575">
    <property type="entry name" value="MaoC_dehydratas"/>
    <property type="match status" value="1"/>
</dbReference>
<dbReference type="InterPro" id="IPR002539">
    <property type="entry name" value="MaoC-like_dom"/>
</dbReference>
<dbReference type="PANTHER" id="PTHR42993:SF1">
    <property type="entry name" value="MAOC-LIKE DEHYDRATASE DOMAIN-CONTAINING PROTEIN"/>
    <property type="match status" value="1"/>
</dbReference>
<feature type="non-terminal residue" evidence="2">
    <location>
        <position position="148"/>
    </location>
</feature>
<dbReference type="InterPro" id="IPR029069">
    <property type="entry name" value="HotDog_dom_sf"/>
</dbReference>
<dbReference type="InterPro" id="IPR039375">
    <property type="entry name" value="NodN-like"/>
</dbReference>
<dbReference type="PANTHER" id="PTHR42993">
    <property type="entry name" value="MAOC-LIKE DEHYDRATASE DOMAIN-CONTAINING PROTEIN"/>
    <property type="match status" value="1"/>
</dbReference>
<dbReference type="CDD" id="cd03450">
    <property type="entry name" value="NodN"/>
    <property type="match status" value="1"/>
</dbReference>
<dbReference type="Gene3D" id="3.10.129.10">
    <property type="entry name" value="Hotdog Thioesterase"/>
    <property type="match status" value="1"/>
</dbReference>
<proteinExistence type="predicted"/>
<evidence type="ECO:0000313" key="2">
    <source>
        <dbReference type="EMBL" id="SVE28297.1"/>
    </source>
</evidence>
<feature type="domain" description="MaoC-like" evidence="1">
    <location>
        <begin position="12"/>
        <end position="129"/>
    </location>
</feature>
<sequence>MGENITKEELAQLVGKSIGVSDWFTIDQDRINQFADVTKDHQFLHVDPERAATTPFGTTIAHGMLTFSMIIYLCEKLVPPLEGVQMVINYGFDKVRFSAPVKVGGRIRAASELLRVSERGGHILVKTKVTIEIEGGEKPALVAEWLTM</sequence>
<dbReference type="EMBL" id="UINC01206599">
    <property type="protein sequence ID" value="SVE28297.1"/>
    <property type="molecule type" value="Genomic_DNA"/>
</dbReference>
<protein>
    <recommendedName>
        <fullName evidence="1">MaoC-like domain-containing protein</fullName>
    </recommendedName>
</protein>
<gene>
    <name evidence="2" type="ORF">METZ01_LOCUS481151</name>
</gene>
<organism evidence="2">
    <name type="scientific">marine metagenome</name>
    <dbReference type="NCBI Taxonomy" id="408172"/>
    <lineage>
        <taxon>unclassified sequences</taxon>
        <taxon>metagenomes</taxon>
        <taxon>ecological metagenomes</taxon>
    </lineage>
</organism>
<dbReference type="SUPFAM" id="SSF54637">
    <property type="entry name" value="Thioesterase/thiol ester dehydrase-isomerase"/>
    <property type="match status" value="1"/>
</dbReference>
<dbReference type="AlphaFoldDB" id="A0A383C7C5"/>
<evidence type="ECO:0000259" key="1">
    <source>
        <dbReference type="Pfam" id="PF01575"/>
    </source>
</evidence>
<name>A0A383C7C5_9ZZZZ</name>